<dbReference type="GO" id="GO:0031169">
    <property type="term" value="P:ferrichrome biosynthetic process"/>
    <property type="evidence" value="ECO:0007669"/>
    <property type="project" value="UniProtKB-ARBA"/>
</dbReference>
<dbReference type="SMART" id="SM00823">
    <property type="entry name" value="PKS_PP"/>
    <property type="match status" value="6"/>
</dbReference>
<dbReference type="EMBL" id="MU007088">
    <property type="protein sequence ID" value="KAF2422748.1"/>
    <property type="molecule type" value="Genomic_DNA"/>
</dbReference>
<dbReference type="InterPro" id="IPR006162">
    <property type="entry name" value="Ppantetheine_attach_site"/>
</dbReference>
<evidence type="ECO:0000256" key="3">
    <source>
        <dbReference type="ARBA" id="ARBA00022553"/>
    </source>
</evidence>
<dbReference type="GO" id="GO:0010106">
    <property type="term" value="P:cellular response to iron ion starvation"/>
    <property type="evidence" value="ECO:0007669"/>
    <property type="project" value="UniProtKB-ARBA"/>
</dbReference>
<feature type="region of interest" description="Disordered" evidence="6">
    <location>
        <begin position="4970"/>
        <end position="4999"/>
    </location>
</feature>
<feature type="domain" description="Carrier" evidence="7">
    <location>
        <begin position="2275"/>
        <end position="2349"/>
    </location>
</feature>
<dbReference type="FunFam" id="3.40.50.12780:FF:000024">
    <property type="entry name" value="Nonribosomal siderophore peptide synthase SidC"/>
    <property type="match status" value="2"/>
</dbReference>
<evidence type="ECO:0000256" key="6">
    <source>
        <dbReference type="SAM" id="MobiDB-lite"/>
    </source>
</evidence>
<dbReference type="PROSITE" id="PS00012">
    <property type="entry name" value="PHOSPHOPANTETHEINE"/>
    <property type="match status" value="4"/>
</dbReference>
<dbReference type="Gene3D" id="1.10.1200.10">
    <property type="entry name" value="ACP-like"/>
    <property type="match status" value="5"/>
</dbReference>
<feature type="domain" description="Carrier" evidence="7">
    <location>
        <begin position="1722"/>
        <end position="1799"/>
    </location>
</feature>
<dbReference type="Gene3D" id="3.30.559.10">
    <property type="entry name" value="Chloramphenicol acetyltransferase-like domain"/>
    <property type="match status" value="6"/>
</dbReference>
<dbReference type="Gene3D" id="3.40.50.12780">
    <property type="entry name" value="N-terminal domain of ligase-like"/>
    <property type="match status" value="3"/>
</dbReference>
<protein>
    <recommendedName>
        <fullName evidence="7">Carrier domain-containing protein</fullName>
    </recommendedName>
</protein>
<evidence type="ECO:0000313" key="8">
    <source>
        <dbReference type="EMBL" id="KAF2422748.1"/>
    </source>
</evidence>
<keyword evidence="2" id="KW-0596">Phosphopantetheine</keyword>
<dbReference type="InterPro" id="IPR009081">
    <property type="entry name" value="PP-bd_ACP"/>
</dbReference>
<feature type="domain" description="Carrier" evidence="7">
    <location>
        <begin position="650"/>
        <end position="727"/>
    </location>
</feature>
<evidence type="ECO:0000256" key="2">
    <source>
        <dbReference type="ARBA" id="ARBA00022450"/>
    </source>
</evidence>
<dbReference type="PANTHER" id="PTHR45527">
    <property type="entry name" value="NONRIBOSOMAL PEPTIDE SYNTHETASE"/>
    <property type="match status" value="1"/>
</dbReference>
<dbReference type="Gene3D" id="3.30.559.30">
    <property type="entry name" value="Nonribosomal peptide synthetase, condensation domain"/>
    <property type="match status" value="6"/>
</dbReference>
<evidence type="ECO:0000256" key="4">
    <source>
        <dbReference type="ARBA" id="ARBA00022598"/>
    </source>
</evidence>
<comment type="caution">
    <text evidence="8">The sequence shown here is derived from an EMBL/GenBank/DDBJ whole genome shotgun (WGS) entry which is preliminary data.</text>
</comment>
<feature type="domain" description="Carrier" evidence="7">
    <location>
        <begin position="3377"/>
        <end position="3454"/>
    </location>
</feature>
<dbReference type="InterPro" id="IPR001242">
    <property type="entry name" value="Condensation_dom"/>
</dbReference>
<dbReference type="CDD" id="cd19542">
    <property type="entry name" value="CT_NRPS-like"/>
    <property type="match status" value="1"/>
</dbReference>
<comment type="similarity">
    <text evidence="5">Belongs to the NRP synthetase family.</text>
</comment>
<dbReference type="SUPFAM" id="SSF52777">
    <property type="entry name" value="CoA-dependent acyltransferases"/>
    <property type="match status" value="12"/>
</dbReference>
<dbReference type="InterPro" id="IPR020845">
    <property type="entry name" value="AMP-binding_CS"/>
</dbReference>
<dbReference type="InterPro" id="IPR042099">
    <property type="entry name" value="ANL_N_sf"/>
</dbReference>
<dbReference type="FunFam" id="3.30.300.30:FF:000015">
    <property type="entry name" value="Nonribosomal peptide synthase SidD"/>
    <property type="match status" value="1"/>
</dbReference>
<dbReference type="CDD" id="cd05918">
    <property type="entry name" value="A_NRPS_SidN3_like"/>
    <property type="match status" value="2"/>
</dbReference>
<dbReference type="Pfam" id="PF00550">
    <property type="entry name" value="PP-binding"/>
    <property type="match status" value="6"/>
</dbReference>
<dbReference type="OrthoDB" id="416786at2759"/>
<feature type="domain" description="Carrier" evidence="7">
    <location>
        <begin position="3937"/>
        <end position="4013"/>
    </location>
</feature>
<comment type="pathway">
    <text evidence="1">Siderophore biosynthesis.</text>
</comment>
<dbReference type="Gene3D" id="3.30.300.30">
    <property type="match status" value="3"/>
</dbReference>
<dbReference type="InterPro" id="IPR045851">
    <property type="entry name" value="AMP-bd_C_sf"/>
</dbReference>
<keyword evidence="3" id="KW-0597">Phosphoprotein</keyword>
<reference evidence="8" key="1">
    <citation type="journal article" date="2020" name="Stud. Mycol.">
        <title>101 Dothideomycetes genomes: a test case for predicting lifestyles and emergence of pathogens.</title>
        <authorList>
            <person name="Haridas S."/>
            <person name="Albert R."/>
            <person name="Binder M."/>
            <person name="Bloem J."/>
            <person name="Labutti K."/>
            <person name="Salamov A."/>
            <person name="Andreopoulos B."/>
            <person name="Baker S."/>
            <person name="Barry K."/>
            <person name="Bills G."/>
            <person name="Bluhm B."/>
            <person name="Cannon C."/>
            <person name="Castanera R."/>
            <person name="Culley D."/>
            <person name="Daum C."/>
            <person name="Ezra D."/>
            <person name="Gonzalez J."/>
            <person name="Henrissat B."/>
            <person name="Kuo A."/>
            <person name="Liang C."/>
            <person name="Lipzen A."/>
            <person name="Lutzoni F."/>
            <person name="Magnuson J."/>
            <person name="Mondo S."/>
            <person name="Nolan M."/>
            <person name="Ohm R."/>
            <person name="Pangilinan J."/>
            <person name="Park H.-J."/>
            <person name="Ramirez L."/>
            <person name="Alfaro M."/>
            <person name="Sun H."/>
            <person name="Tritt A."/>
            <person name="Yoshinaga Y."/>
            <person name="Zwiers L.-H."/>
            <person name="Turgeon B."/>
            <person name="Goodwin S."/>
            <person name="Spatafora J."/>
            <person name="Crous P."/>
            <person name="Grigoriev I."/>
        </authorList>
    </citation>
    <scope>NUCLEOTIDE SEQUENCE</scope>
    <source>
        <strain evidence="8">CBS 130266</strain>
    </source>
</reference>
<dbReference type="SUPFAM" id="SSF47336">
    <property type="entry name" value="ACP-like"/>
    <property type="match status" value="6"/>
</dbReference>
<dbReference type="GO" id="GO:0043041">
    <property type="term" value="P:amino acid activation for nonribosomal peptide biosynthetic process"/>
    <property type="evidence" value="ECO:0007669"/>
    <property type="project" value="TreeGrafter"/>
</dbReference>
<gene>
    <name evidence="8" type="ORF">EJ08DRAFT_475481</name>
</gene>
<feature type="compositionally biased region" description="Basic and acidic residues" evidence="6">
    <location>
        <begin position="4981"/>
        <end position="4994"/>
    </location>
</feature>
<feature type="region of interest" description="Disordered" evidence="6">
    <location>
        <begin position="4462"/>
        <end position="4484"/>
    </location>
</feature>
<sequence length="5065" mass="563522">MVVVEIFTRSVHGPIHDVGICLVKPSHFWIIMVCFQQVVNMVSVSRCSCGQAAVLTEGVYLGRIETFRSHAIQLCYDLGKKVGVLVTHGHVPEMHLQELELQLLEAISNFNSAAPDASAKLTRSPMSLSVVNEHPVILSGPQLLFDLIYQVDHGDQLAIDFRNANWNSTQLSYADLDEKSGQLADEICASLNDIHPSSQPIIALYMPQSADLYITMLAVLKAGGAFCPLQLDAPPDRLRYVITDLSASLIITTRCLEAKISSLTESTCLVINSENILPKSGSAVRPRETMASDYAYIMYTSGSTGKPKGVPISHLAITQTLLAHDKHIPEFSRFLQFAAPTFDVSLFEIFFTLFRGGTLVGCERSMMLADLPDAMRRMEVDAAELTPTVAAGLLGKRANVPSLKLLLTIGEMLTPRVVEEFGDYSTHESILWGMYGPTEATIHCTIQTAFSSKLRTTIIGAPFESVSAFVIGAANRDDQDRDIRILPVGHVGELAVGGHQLASGYLNRDEQTAKAFVTTISHGRIYRTGDKARLLPDGSIECLGRISAGQVKLRGQRIESGEIQYAATRARGCRDAVASVIHEKLVVFCLVQGEDATIQEILSVCRQWLPEFMVPADIIVMSEYPCLPSGKVDKARLDNIYTQSKSAVATETVDPRDDEMKEVYDILGRNAGHRIGSTTILASSGIDSLSAIRIAAELRHSGYEVSPMDLLNSNSAGDLLQTMRNKTNGTGYYAEGSTSEDATIDLQDLAMANPLVQQFGKDIVRISACTPIQISMLAETVKDSRSYCNTVDIAFPRNSHVEDIAEAVQVLVAHNEILRSGFCRLISSEHPFALITWETLDCSQIKITNELAERQSIEKEFDFIRPAQFEILKSSSESTSSPLLRMSLHHALYDGWSLELIADDLDHWIKHRYSKKRPQFDKVSSYYRRSDPLPSSQYWQEHLSGYQPAIMPNYNGYVLDTDPIQSQDFNFSIALSTLRTSAERYCLSPQSFFQSAVAYVIGLYLGASDVSIGVVTSGRTIDVSGIENIIGPCMISLPLRINVSHSKRSIDLLRQIHKLNRQLLRNSDLPLRLIKRACNFDASTNLWDVLFVWQETLNTQYCQNRDVTILNNSDRLESILTIEVEPRGDTLRGKATFRAARFPASQVNLLFKQVDALVQLFTERVDTPLADLPSKLPHTILSIANSEPTIPEFDFGICAMVEKRAKSNPNAPAVEFTPDHHHGLTYSLTYAELNSQANQLARASGQRLGALDELVCICMEKSLNLYIAILAVLKTGRGYLPITPSTPQNRVCAVLQEAKIGVCISETETISSLNLGRHSFVLDMSQVELNQYSDDNLDLPYIGNQPAYAVFTSGSTGKPKGVVVTQQNLMSNIKVLSSLYPNSPHDRFLQACSQAFDVSVFEIFFTWSSGMCLCSATNDALFADLEECIRNLRITHLSLTPTVATLVNPKNTPTVRFLVTAGEAVTEKVKRMWSGHGLYQGYGPSETTNICSVKEKVLVSDLINNIGPPLSNTSCIVFNPDTEDILPAGAVGELCFGGDQVFRGYLNDPELTASKMIHHAKYGQLYRSGDAGRLLPNNCILFAGRLDDQVKIRGQRVELGEVNFHIIQAEHILDCATVVLYDPNTGSPILVSFWIPESHNSIRPEIVPITDDIAKSIVVTFDDLIAALPAYMVPNALIPMSAIPMTNQAKIDKRKLQEMFEEMDADFLEATGQRVEDSKDLDDWSNLEQAIAKCLTQVVQMPLAAVKRHSSFFTMGLDSISAISFSKAMCNQCRCTVKVSTILRHPSVARLAKELELKGIEGEEPRVKLSEVFDAGFADGIQNQFINAGAQGPVKLLPCTALQEAMLSASTTRSSALYCNTMIFSVHGDLSMLQNCWKEMVERHEMLRTCFVTTKSVTYPFAQVVLVNHTVDWIYQETTTSITDTAKAIVKARLSGPLDSLRPAYLLAVVRRGRSRYLQFSCHHALQDGTATGNLTREIEALYSGKHLLPPISAESFLEEMINHRSQSAMRFWTRRLEGFRPTVVKTHGEKHLSYTQPLELPLSELERASQLSSVSLLALTQTAWCKMLYSLTGDLDICFGNVVSGRVMDISDLDHLVAPTFNTVPVRVDFSRQQSNDDVLAHVQKFNSDSLTRQLTPLRSIQSQLGLSGIGLFSTLLILQQHKLGQDTKIWTLEFEFGEMDFPIILELIPNRADDTLFFVMHFESFLFSPDEQQEVFDIFTNALLSCVKYPATAATDFDRFSNHTIEAFRPKISRPSFVSTKPATNKNSERSLTLAQEELQNILAEFSGNPLRPLNSSTTIHQLGLDSISAIQLASRVRELKGVDISAADILANPSIAALADMIEARKNVDERKCSFNFGSFDAKHRRNVCRHNGRLRTERIELVRPCTPLQNGLITQFLRARNLYVNHMSYLLDDSWTTHKLQQAWISAFARFPMLRAGFVSLSDSSLPFGMLIHSELDYAQHFTVASDSVDVDKWRLRQTERFHKYLEDPPWAVLIVETQGRLLMHLTMFHALYDAYSLRLILEYLYLGEDQRSNTSEKTFDPLLDHILGSSQTEKNSSDEETRSLFWKRAFTDISINKFPNLTPLFSTTSMTAVNSRIFIKSTHELETACTQVGITLQAAGQAAWARLLSAYIGESNVTFGVVLSGRDGFPGAEEIAFPCITTIPVLAMHTNDNWRLLTDMMTFNSSIRKHQFTPIKDVQRWTGHQNQPLFDTIFAFQKTSIPQTARKWKVVEDVASVEYAISVELEPQESGQLLLRISYDLDLLPKEQANILLNQFDTIMTDLVTCPHGNQDTDLAWQNVDLFSVVSAKCPVIPSPVQLLHQFVELRAGMHPDRIAFRFATSISSDATKEQCWTYKELDEEGNLIAHFLHGQGIHPGSVIGICFDKCPEASFAILGVLKAGCAYVAIDPGAPPARKAFIVRDSGAKLVLTSNGSMDDRTAPESVHGRCDEATHSITHDILRVPVIDLNEMSVEGLPRSKRDICPDQNPGSTCYCLYTSGTTGTPKGCEITHENAVQAMLAFSRLFTPRWNDKSRWLQFASFHFDVSVLEQYWSWSEGICVVSAPRDLIFEDLAGAIRALKITHIDLTPSLASLIRPEEVPSLCDGVFITGGEQLKQEILDVWGPSGVIHNGYGPTEATIGVIMYTGVPQNGKPSNIGRQFDNVGTYVLRTNHDIPVLRGGVGELCLSGKLVGKGYLNRDDLTKEKFPFLDRFGERIYRTGDLVRLLWDGSFIFIGRADDQVKLRGQRLEIGEIDTTIRQAVPDIVDIATYVLKHPKQQRDQLITFFVVSNETERMAKARILQNDKTHEVIIQAQDACHAKLPTYMIPTHFVPLTKLPLSTNNKTDSNALRQLYDETSFEVLQGLSSANGKDVSLSSTELQVAKVIAKVLSIEFKDIQSTSNIFELGMDSILVIAFTQALKSANFSSAQPSLILTHGTIKSLSKALETGTEVYSNKSAILNAQQAISACFHRYRAKAARTLDVASKDIQAIAPCTPLQAGMISKSLETNEPIYFATFRYALSSDVDLQRLRGAWATALEQVQILRTKFVPMEEGYVQAVLRVIELPWNDDTLAVDGNQDKVWSAQTTQGRLNRCTLLRPFEVSIIESSEQRHMILNIFHALYDGQSLALLLSLIRKLYDGRENADAGPAFHYVLPYGPLLANLDAKRFWTGQLTADGVAPLQPPGRQDEMHAGIAKVAVTFDDLGNFESVRRKLNVSPQAMIQACFAAVMNKYAAGRISLGLVISGRTIDFENAEQVIGPMFNTIPFQLVIAQQDTWRTIVQRCHKFNTESLPYQHTPLRDIQRWCKIQPETRLFDMLFVFERETEEKAKAESSSIWTLVDDQSVTDYSLAFEAELKLDGRLVVSIVAQGDIADETGLKKLADEFHKAIIALIHDANALVSNTVGNIPTWTPMDGPKADTSEDATVVQSTKHFVWTQKANSIRQELSTLSGISTDEITADVSIFELGLDSIDTIKISSRLSKLGLNLPVSSIMRHPTIRKLVGIITPESMTQTEEAPSLIGKWETRLKTILLDSEKDEVILPTTPLQEAMVAEMVSSGYHRYYNHDVLRLSADIKVDKLRSAWQIVFEHSDILQTTFKSVSEPSIPCSFAQIIHKFEQLPWYEVFNFGMDDVDKLLDKIRDEAVRGTSQASHLRLTLCQTSSERYLILSIPHALYDGWSLGLLHHDVQKAYHDQFITRPSNRAILEDILQGLSHEATEFWSDYLSGAQPCLFQSMNRTTKPMVHRKEQASSIALLTLRKLCKSQGITMQTLGQAVWSLVLASYTHSLEVLFGVILSGRDTEASQQALFPTMNTIAFRQFIHGSSGDILRNTQEDMSRIRQYQHFPLRKAQRLTNSNGGRLFDSLFLYQVRPEFESAEGEALYESVGGNADVEYPVCVEMEGVGEELIWRVACEDTVLDEQGTSELLNHINTTLKKCVEEVDINVIDFDGDEVRVGKLPPFRITQPSHDEDTQSSLDESKDEIQEFSDLEEKIRKVLSTVSGTPEEDIGKRSTLFHIGLDSISAIKVSALLRKKDIILSVSNMLKASTLGGMARFVNNQKGAKSTNAAIASEPTSISTVRFDISKLLEQSGLRAHGVEEQHVQSVFPAASGQVYMLSTWENSYSRLFYDEFKFSVHSTASFQDIHRGWNNLVSTHPILRTCFITAQDEKQPFLQVVLRASNEKQQVINRDDESGILAAVDCLNSNLNEKAELRQPFVSLRYNKNGEGEWDFGLKIHHALYDGVSLPALLSDLRTSIESPTTELDDTRPSNDAFSAFAQQAYASRNSGAARAFWTQYLSSVTHDNAATVDTERLSGSRISNYKPKLTPQAQGLVSFAQRNGISLPSLFLSIYARLHATHKGNKSSTTIIGVYIANRSDTHGEDLATSPTVNLLPLKIDIQGGILVSAKQIQSDLARISDVENVNVGLWQIERWTRVKVGTFVNYLRLPGEGDGDGFRRDVRVDEKEIRGGGNVMGAGSDDMKQDDETKRNDGEETSETFAVPSELMGNTVKNVYVPSIDVEVALRDGALDVGIFAPIELMSEEQAEEMMANLHDQLMALVREK</sequence>
<feature type="domain" description="Carrier" evidence="7">
    <location>
        <begin position="4490"/>
        <end position="4563"/>
    </location>
</feature>
<dbReference type="SMART" id="SM01294">
    <property type="entry name" value="PKS_PP_betabranch"/>
    <property type="match status" value="1"/>
</dbReference>
<dbReference type="PROSITE" id="PS00455">
    <property type="entry name" value="AMP_BINDING"/>
    <property type="match status" value="1"/>
</dbReference>
<dbReference type="GO" id="GO:0031177">
    <property type="term" value="F:phosphopantetheine binding"/>
    <property type="evidence" value="ECO:0007669"/>
    <property type="project" value="InterPro"/>
</dbReference>
<organism evidence="8 9">
    <name type="scientific">Tothia fuscella</name>
    <dbReference type="NCBI Taxonomy" id="1048955"/>
    <lineage>
        <taxon>Eukaryota</taxon>
        <taxon>Fungi</taxon>
        <taxon>Dikarya</taxon>
        <taxon>Ascomycota</taxon>
        <taxon>Pezizomycotina</taxon>
        <taxon>Dothideomycetes</taxon>
        <taxon>Pleosporomycetidae</taxon>
        <taxon>Venturiales</taxon>
        <taxon>Cylindrosympodiaceae</taxon>
        <taxon>Tothia</taxon>
    </lineage>
</organism>
<keyword evidence="4" id="KW-0436">Ligase</keyword>
<dbReference type="PANTHER" id="PTHR45527:SF1">
    <property type="entry name" value="FATTY ACID SYNTHASE"/>
    <property type="match status" value="1"/>
</dbReference>
<dbReference type="Proteomes" id="UP000800235">
    <property type="component" value="Unassembled WGS sequence"/>
</dbReference>
<dbReference type="NCBIfam" id="NF003417">
    <property type="entry name" value="PRK04813.1"/>
    <property type="match status" value="3"/>
</dbReference>
<dbReference type="GO" id="GO:0016874">
    <property type="term" value="F:ligase activity"/>
    <property type="evidence" value="ECO:0007669"/>
    <property type="project" value="UniProtKB-KW"/>
</dbReference>
<dbReference type="FunFam" id="3.30.300.30:FF:000033">
    <property type="entry name" value="Nonribosomal siderophore peptide synthase SidC"/>
    <property type="match status" value="1"/>
</dbReference>
<evidence type="ECO:0000259" key="7">
    <source>
        <dbReference type="PROSITE" id="PS50075"/>
    </source>
</evidence>
<evidence type="ECO:0000313" key="9">
    <source>
        <dbReference type="Proteomes" id="UP000800235"/>
    </source>
</evidence>
<dbReference type="InterPro" id="IPR010071">
    <property type="entry name" value="AA_adenyl_dom"/>
</dbReference>
<feature type="compositionally biased region" description="Basic and acidic residues" evidence="6">
    <location>
        <begin position="4470"/>
        <end position="4484"/>
    </location>
</feature>
<dbReference type="InterPro" id="IPR000873">
    <property type="entry name" value="AMP-dep_synth/lig_dom"/>
</dbReference>
<dbReference type="Pfam" id="PF00668">
    <property type="entry name" value="Condensation"/>
    <property type="match status" value="6"/>
</dbReference>
<dbReference type="Pfam" id="PF00501">
    <property type="entry name" value="AMP-binding"/>
    <property type="match status" value="3"/>
</dbReference>
<dbReference type="GO" id="GO:0005737">
    <property type="term" value="C:cytoplasm"/>
    <property type="evidence" value="ECO:0007669"/>
    <property type="project" value="TreeGrafter"/>
</dbReference>
<dbReference type="InterPro" id="IPR036736">
    <property type="entry name" value="ACP-like_sf"/>
</dbReference>
<dbReference type="InterPro" id="IPR020806">
    <property type="entry name" value="PKS_PP-bd"/>
</dbReference>
<dbReference type="SUPFAM" id="SSF56801">
    <property type="entry name" value="Acetyl-CoA synthetase-like"/>
    <property type="match status" value="3"/>
</dbReference>
<dbReference type="PROSITE" id="PS50075">
    <property type="entry name" value="CARRIER"/>
    <property type="match status" value="6"/>
</dbReference>
<accession>A0A9P4NIB6</accession>
<dbReference type="InterPro" id="IPR023213">
    <property type="entry name" value="CAT-like_dom_sf"/>
</dbReference>
<keyword evidence="9" id="KW-1185">Reference proteome</keyword>
<dbReference type="NCBIfam" id="TIGR01733">
    <property type="entry name" value="AA-adenyl-dom"/>
    <property type="match status" value="3"/>
</dbReference>
<proteinExistence type="inferred from homology"/>
<name>A0A9P4NIB6_9PEZI</name>
<evidence type="ECO:0000256" key="5">
    <source>
        <dbReference type="ARBA" id="ARBA00029454"/>
    </source>
</evidence>
<evidence type="ECO:0000256" key="1">
    <source>
        <dbReference type="ARBA" id="ARBA00004924"/>
    </source>
</evidence>